<evidence type="ECO:0000313" key="3">
    <source>
        <dbReference type="Proteomes" id="UP001139193"/>
    </source>
</evidence>
<dbReference type="RefSeq" id="WP_241937851.1">
    <property type="nucleotide sequence ID" value="NZ_JALBGC010000005.1"/>
</dbReference>
<dbReference type="Pfam" id="PF18962">
    <property type="entry name" value="Por_Secre_tail"/>
    <property type="match status" value="1"/>
</dbReference>
<proteinExistence type="predicted"/>
<evidence type="ECO:0000259" key="1">
    <source>
        <dbReference type="Pfam" id="PF18962"/>
    </source>
</evidence>
<name>A0A9X1VI65_9BACT</name>
<dbReference type="PANTHER" id="PTHR35580">
    <property type="entry name" value="CELL SURFACE GLYCOPROTEIN (S-LAYER PROTEIN)-LIKE PROTEIN"/>
    <property type="match status" value="1"/>
</dbReference>
<gene>
    <name evidence="2" type="ORF">MON38_19575</name>
</gene>
<comment type="caution">
    <text evidence="2">The sequence shown here is derived from an EMBL/GenBank/DDBJ whole genome shotgun (WGS) entry which is preliminary data.</text>
</comment>
<protein>
    <submittedName>
        <fullName evidence="2">T9SS type A sorting domain-containing protein</fullName>
    </submittedName>
</protein>
<dbReference type="PANTHER" id="PTHR35580:SF1">
    <property type="entry name" value="PHYTASE-LIKE DOMAIN-CONTAINING PROTEIN"/>
    <property type="match status" value="1"/>
</dbReference>
<keyword evidence="3" id="KW-1185">Reference proteome</keyword>
<dbReference type="AlphaFoldDB" id="A0A9X1VI65"/>
<reference evidence="2" key="1">
    <citation type="submission" date="2022-03" db="EMBL/GenBank/DDBJ databases">
        <title>Bacterial whole genome sequence for Hymenobacter sp. DH14.</title>
        <authorList>
            <person name="Le V."/>
        </authorList>
    </citation>
    <scope>NUCLEOTIDE SEQUENCE</scope>
    <source>
        <strain evidence="2">DH14</strain>
    </source>
</reference>
<organism evidence="2 3">
    <name type="scientific">Hymenobacter cyanobacteriorum</name>
    <dbReference type="NCBI Taxonomy" id="2926463"/>
    <lineage>
        <taxon>Bacteria</taxon>
        <taxon>Pseudomonadati</taxon>
        <taxon>Bacteroidota</taxon>
        <taxon>Cytophagia</taxon>
        <taxon>Cytophagales</taxon>
        <taxon>Hymenobacteraceae</taxon>
        <taxon>Hymenobacter</taxon>
    </lineage>
</organism>
<feature type="domain" description="Secretion system C-terminal sorting" evidence="1">
    <location>
        <begin position="480"/>
        <end position="554"/>
    </location>
</feature>
<accession>A0A9X1VI65</accession>
<dbReference type="InterPro" id="IPR026444">
    <property type="entry name" value="Secre_tail"/>
</dbReference>
<dbReference type="InterPro" id="IPR052918">
    <property type="entry name" value="Motility_Chemotaxis_Reg"/>
</dbReference>
<sequence length="555" mass="55822">MALAIGSTNTYVSASAADANGNVYLAGRFQGTIALGANNLTSAGGTDAFVAKWNSASSSFVWAQRAGGTSDDAAAAIAVSGTSIYIAGNFIGTASFGSTISVSTAGYKDAFVAKLTDIGSTTQFIWVQQAGGTNADYANALAVNGNSIYVTGAFVSPIATFGSLTLSNAAARFQTVFVAKLTDAGPASSFTWVKQAGGMDNDDYPTALAVQGANVYIAGRFYSSYVFFGIGSAAGPNHDSGPGAGGTADFFVAKLLDNGGTASFAWAQFGGGSHEDYANAITVAGTSVYVGGGFRVSGSFGSLTLSTPFSTNAPLHANAFVAKLAEGTGAYTWVQQAGGVQDDVVNSLLVNGASLYAAGQYVGTPQYPAVFGNSSLVSVGSNDTMFNNYSDVFVSKLTDTGASGSFVWAQGAGGSGTDVAAGLVASGTSLYVTGYLAPPASFGGHSIATPVNGNVGFLASLNDLSLTATVLGRRSESINLFPNPAHGMATIQLPALPDATTATLTILDALGRTLRIQAVAANAKNGIDLNGLAPGLYAVRVQAGGSTATRRLVVE</sequence>
<evidence type="ECO:0000313" key="2">
    <source>
        <dbReference type="EMBL" id="MCI1189629.1"/>
    </source>
</evidence>
<dbReference type="EMBL" id="JALBGC010000005">
    <property type="protein sequence ID" value="MCI1189629.1"/>
    <property type="molecule type" value="Genomic_DNA"/>
</dbReference>
<dbReference type="Proteomes" id="UP001139193">
    <property type="component" value="Unassembled WGS sequence"/>
</dbReference>
<dbReference type="NCBIfam" id="TIGR04183">
    <property type="entry name" value="Por_Secre_tail"/>
    <property type="match status" value="1"/>
</dbReference>